<feature type="region of interest" description="Disordered" evidence="1">
    <location>
        <begin position="93"/>
        <end position="125"/>
    </location>
</feature>
<dbReference type="EMBL" id="SOSA01001334">
    <property type="protein sequence ID" value="THC87258.1"/>
    <property type="molecule type" value="Genomic_DNA"/>
</dbReference>
<dbReference type="VEuPathDB" id="FungiDB:EYZ11_013295"/>
<gene>
    <name evidence="2" type="ORF">EYZ11_013295</name>
</gene>
<name>A0A4S3J083_9EURO</name>
<dbReference type="Proteomes" id="UP000308092">
    <property type="component" value="Unassembled WGS sequence"/>
</dbReference>
<evidence type="ECO:0000256" key="1">
    <source>
        <dbReference type="SAM" id="MobiDB-lite"/>
    </source>
</evidence>
<feature type="compositionally biased region" description="Acidic residues" evidence="1">
    <location>
        <begin position="103"/>
        <end position="116"/>
    </location>
</feature>
<evidence type="ECO:0000313" key="2">
    <source>
        <dbReference type="EMBL" id="THC87258.1"/>
    </source>
</evidence>
<protein>
    <submittedName>
        <fullName evidence="2">Uncharacterized protein</fullName>
    </submittedName>
</protein>
<proteinExistence type="predicted"/>
<organism evidence="2 3">
    <name type="scientific">Aspergillus tanneri</name>
    <dbReference type="NCBI Taxonomy" id="1220188"/>
    <lineage>
        <taxon>Eukaryota</taxon>
        <taxon>Fungi</taxon>
        <taxon>Dikarya</taxon>
        <taxon>Ascomycota</taxon>
        <taxon>Pezizomycotina</taxon>
        <taxon>Eurotiomycetes</taxon>
        <taxon>Eurotiomycetidae</taxon>
        <taxon>Eurotiales</taxon>
        <taxon>Aspergillaceae</taxon>
        <taxon>Aspergillus</taxon>
        <taxon>Aspergillus subgen. Circumdati</taxon>
    </lineage>
</organism>
<evidence type="ECO:0000313" key="3">
    <source>
        <dbReference type="Proteomes" id="UP000308092"/>
    </source>
</evidence>
<reference evidence="2 3" key="1">
    <citation type="submission" date="2019-03" db="EMBL/GenBank/DDBJ databases">
        <title>The genome sequence of a newly discovered highly antifungal drug resistant Aspergillus species, Aspergillus tanneri NIH 1004.</title>
        <authorList>
            <person name="Mounaud S."/>
            <person name="Singh I."/>
            <person name="Joardar V."/>
            <person name="Pakala S."/>
            <person name="Pakala S."/>
            <person name="Venepally P."/>
            <person name="Hoover J."/>
            <person name="Nierman W."/>
            <person name="Chung J."/>
            <person name="Losada L."/>
        </authorList>
    </citation>
    <scope>NUCLEOTIDE SEQUENCE [LARGE SCALE GENOMIC DNA]</scope>
    <source>
        <strain evidence="2 3">NIH1004</strain>
    </source>
</reference>
<keyword evidence="3" id="KW-1185">Reference proteome</keyword>
<accession>A0A4S3J083</accession>
<comment type="caution">
    <text evidence="2">The sequence shown here is derived from an EMBL/GenBank/DDBJ whole genome shotgun (WGS) entry which is preliminary data.</text>
</comment>
<dbReference type="AlphaFoldDB" id="A0A4S3J083"/>
<sequence length="138" mass="15113">MPRHKRSVIEPVPTVTNIALAVKQSLHAQLHAQYPLLPPLLLRPLSCLLLIYGPKKHLLLFLGLAAVVLPLKGSSTARVAAALNEYRLSNPVPQWVVPPANPVEDDPDEPQDDPDNDPVTIRGLHGPLPLATDLRYII</sequence>